<evidence type="ECO:0000256" key="2">
    <source>
        <dbReference type="ARBA" id="ARBA00023239"/>
    </source>
</evidence>
<dbReference type="GO" id="GO:0004633">
    <property type="term" value="F:phosphopantothenoylcysteine decarboxylase activity"/>
    <property type="evidence" value="ECO:0007669"/>
    <property type="project" value="UniProtKB-UniRule"/>
</dbReference>
<comment type="pathway">
    <text evidence="3 4">Cofactor biosynthesis; coenzyme A biosynthesis; CoA from (R)-pantothenate: step 2/5.</text>
</comment>
<feature type="domain" description="DNA/pantothenate metabolism flavoprotein C-terminal" evidence="6">
    <location>
        <begin position="182"/>
        <end position="392"/>
    </location>
</feature>
<comment type="similarity">
    <text evidence="3 4">In the N-terminal section; belongs to the HFCD (homo-oligomeric flavin containing Cys decarboxylase) superfamily.</text>
</comment>
<feature type="region of interest" description="Phosphopantothenoylcysteine decarboxylase" evidence="3">
    <location>
        <begin position="1"/>
        <end position="186"/>
    </location>
</feature>
<feature type="binding site" evidence="3">
    <location>
        <position position="335"/>
    </location>
    <ligand>
        <name>CTP</name>
        <dbReference type="ChEBI" id="CHEBI:37563"/>
    </ligand>
</feature>
<feature type="region of interest" description="Phosphopantothenate--cysteine ligase" evidence="3">
    <location>
        <begin position="187"/>
        <end position="396"/>
    </location>
</feature>
<feature type="binding site" evidence="3">
    <location>
        <position position="321"/>
    </location>
    <ligand>
        <name>CTP</name>
        <dbReference type="ChEBI" id="CHEBI:37563"/>
    </ligand>
</feature>
<dbReference type="GO" id="GO:0071513">
    <property type="term" value="C:phosphopantothenoylcysteine decarboxylase complex"/>
    <property type="evidence" value="ECO:0007669"/>
    <property type="project" value="TreeGrafter"/>
</dbReference>
<evidence type="ECO:0000259" key="6">
    <source>
        <dbReference type="Pfam" id="PF04127"/>
    </source>
</evidence>
<dbReference type="InterPro" id="IPR035929">
    <property type="entry name" value="CoaB-like_sf"/>
</dbReference>
<dbReference type="Proteomes" id="UP000612893">
    <property type="component" value="Unassembled WGS sequence"/>
</dbReference>
<reference evidence="7" key="1">
    <citation type="submission" date="2020-10" db="EMBL/GenBank/DDBJ databases">
        <title>Ca. Dormibacterota MAGs.</title>
        <authorList>
            <person name="Montgomery K."/>
        </authorList>
    </citation>
    <scope>NUCLEOTIDE SEQUENCE [LARGE SCALE GENOMIC DNA]</scope>
    <source>
        <strain evidence="7">SC8812_S17_10</strain>
    </source>
</reference>
<evidence type="ECO:0000256" key="1">
    <source>
        <dbReference type="ARBA" id="ARBA00022793"/>
    </source>
</evidence>
<comment type="catalytic activity">
    <reaction evidence="3 4">
        <text>(R)-4'-phosphopantothenate + L-cysteine + CTP = N-[(R)-4-phosphopantothenoyl]-L-cysteine + CMP + diphosphate + H(+)</text>
        <dbReference type="Rhea" id="RHEA:19397"/>
        <dbReference type="ChEBI" id="CHEBI:10986"/>
        <dbReference type="ChEBI" id="CHEBI:15378"/>
        <dbReference type="ChEBI" id="CHEBI:33019"/>
        <dbReference type="ChEBI" id="CHEBI:35235"/>
        <dbReference type="ChEBI" id="CHEBI:37563"/>
        <dbReference type="ChEBI" id="CHEBI:59458"/>
        <dbReference type="ChEBI" id="CHEBI:60377"/>
        <dbReference type="EC" id="6.3.2.5"/>
    </reaction>
</comment>
<evidence type="ECO:0000313" key="8">
    <source>
        <dbReference type="Proteomes" id="UP000612893"/>
    </source>
</evidence>
<dbReference type="PANTHER" id="PTHR14359">
    <property type="entry name" value="HOMO-OLIGOMERIC FLAVIN CONTAINING CYS DECARBOXYLASE FAMILY"/>
    <property type="match status" value="1"/>
</dbReference>
<dbReference type="Pfam" id="PF04127">
    <property type="entry name" value="DFP"/>
    <property type="match status" value="1"/>
</dbReference>
<evidence type="ECO:0000256" key="4">
    <source>
        <dbReference type="RuleBase" id="RU364078"/>
    </source>
</evidence>
<dbReference type="GO" id="GO:0004632">
    <property type="term" value="F:phosphopantothenate--cysteine ligase activity"/>
    <property type="evidence" value="ECO:0007669"/>
    <property type="project" value="UniProtKB-UniRule"/>
</dbReference>
<dbReference type="GO" id="GO:0015941">
    <property type="term" value="P:pantothenate catabolic process"/>
    <property type="evidence" value="ECO:0007669"/>
    <property type="project" value="InterPro"/>
</dbReference>
<feature type="binding site" evidence="3">
    <location>
        <position position="339"/>
    </location>
    <ligand>
        <name>CTP</name>
        <dbReference type="ChEBI" id="CHEBI:37563"/>
    </ligand>
</feature>
<evidence type="ECO:0000313" key="7">
    <source>
        <dbReference type="EMBL" id="MBJ7601358.1"/>
    </source>
</evidence>
<keyword evidence="3" id="KW-0479">Metal-binding</keyword>
<dbReference type="EC" id="4.1.1.36" evidence="3"/>
<keyword evidence="3 4" id="KW-0285">Flavoprotein</keyword>
<feature type="domain" description="Flavoprotein" evidence="5">
    <location>
        <begin position="5"/>
        <end position="150"/>
    </location>
</feature>
<keyword evidence="1 3" id="KW-0210">Decarboxylase</keyword>
<feature type="binding site" evidence="3">
    <location>
        <position position="284"/>
    </location>
    <ligand>
        <name>CTP</name>
        <dbReference type="ChEBI" id="CHEBI:37563"/>
    </ligand>
</feature>
<keyword evidence="3" id="KW-0460">Magnesium</keyword>
<dbReference type="GO" id="GO:0015937">
    <property type="term" value="P:coenzyme A biosynthetic process"/>
    <property type="evidence" value="ECO:0007669"/>
    <property type="project" value="UniProtKB-UniRule"/>
</dbReference>
<evidence type="ECO:0000259" key="5">
    <source>
        <dbReference type="Pfam" id="PF02441"/>
    </source>
</evidence>
<organism evidence="7 8">
    <name type="scientific">Candidatus Nephthysia bennettiae</name>
    <dbReference type="NCBI Taxonomy" id="3127016"/>
    <lineage>
        <taxon>Bacteria</taxon>
        <taxon>Bacillati</taxon>
        <taxon>Candidatus Dormiibacterota</taxon>
        <taxon>Candidatus Dormibacteria</taxon>
        <taxon>Candidatus Dormibacterales</taxon>
        <taxon>Candidatus Dormibacteraceae</taxon>
        <taxon>Candidatus Nephthysia</taxon>
    </lineage>
</organism>
<dbReference type="SUPFAM" id="SSF102645">
    <property type="entry name" value="CoaB-like"/>
    <property type="match status" value="1"/>
</dbReference>
<dbReference type="Gene3D" id="3.40.50.1950">
    <property type="entry name" value="Flavin prenyltransferase-like"/>
    <property type="match status" value="1"/>
</dbReference>
<dbReference type="GO" id="GO:0046872">
    <property type="term" value="F:metal ion binding"/>
    <property type="evidence" value="ECO:0007669"/>
    <property type="project" value="UniProtKB-KW"/>
</dbReference>
<dbReference type="InterPro" id="IPR036551">
    <property type="entry name" value="Flavin_trans-like"/>
</dbReference>
<protein>
    <recommendedName>
        <fullName evidence="3">Coenzyme A biosynthesis bifunctional protein CoaBC</fullName>
    </recommendedName>
    <alternativeName>
        <fullName evidence="3">DNA/pantothenate metabolism flavoprotein</fullName>
    </alternativeName>
    <alternativeName>
        <fullName evidence="3">Phosphopantothenoylcysteine synthetase/decarboxylase</fullName>
        <shortName evidence="3">PPCS-PPCDC</shortName>
    </alternativeName>
    <domain>
        <recommendedName>
            <fullName evidence="3">Phosphopantothenoylcysteine decarboxylase</fullName>
            <shortName evidence="3">PPC decarboxylase</shortName>
            <shortName evidence="3">PPC-DC</shortName>
            <ecNumber evidence="3">4.1.1.36</ecNumber>
        </recommendedName>
        <alternativeName>
            <fullName evidence="3">CoaC</fullName>
        </alternativeName>
    </domain>
    <domain>
        <recommendedName>
            <fullName evidence="3">Phosphopantothenate--cysteine ligase</fullName>
            <ecNumber evidence="3">6.3.2.5</ecNumber>
        </recommendedName>
        <alternativeName>
            <fullName evidence="3">CoaB</fullName>
        </alternativeName>
        <alternativeName>
            <fullName evidence="3">Phosphopantothenoylcysteine synthetase</fullName>
            <shortName evidence="3">PPC synthetase</shortName>
            <shortName evidence="3">PPC-S</shortName>
        </alternativeName>
    </domain>
</protein>
<dbReference type="EMBL" id="JAEKNR010000242">
    <property type="protein sequence ID" value="MBJ7601358.1"/>
    <property type="molecule type" value="Genomic_DNA"/>
</dbReference>
<dbReference type="AlphaFoldDB" id="A0A934KF14"/>
<dbReference type="Gene3D" id="3.40.50.10300">
    <property type="entry name" value="CoaB-like"/>
    <property type="match status" value="1"/>
</dbReference>
<comment type="catalytic activity">
    <reaction evidence="3 4">
        <text>N-[(R)-4-phosphopantothenoyl]-L-cysteine + H(+) = (R)-4'-phosphopantetheine + CO2</text>
        <dbReference type="Rhea" id="RHEA:16793"/>
        <dbReference type="ChEBI" id="CHEBI:15378"/>
        <dbReference type="ChEBI" id="CHEBI:16526"/>
        <dbReference type="ChEBI" id="CHEBI:59458"/>
        <dbReference type="ChEBI" id="CHEBI:61723"/>
        <dbReference type="EC" id="4.1.1.36"/>
    </reaction>
</comment>
<evidence type="ECO:0000256" key="3">
    <source>
        <dbReference type="HAMAP-Rule" id="MF_02225"/>
    </source>
</evidence>
<dbReference type="NCBIfam" id="TIGR00521">
    <property type="entry name" value="coaBC_dfp"/>
    <property type="match status" value="1"/>
</dbReference>
<keyword evidence="2 3" id="KW-0456">Lyase</keyword>
<comment type="function">
    <text evidence="3">Catalyzes two sequential steps in the biosynthesis of coenzyme A. In the first step cysteine is conjugated to 4'-phosphopantothenate to form 4-phosphopantothenoylcysteine. In the second step the latter compound is decarboxylated to form 4'-phosphopantotheine.</text>
</comment>
<comment type="similarity">
    <text evidence="3 4">In the C-terminal section; belongs to the PPC synthetase family.</text>
</comment>
<comment type="cofactor">
    <cofactor evidence="3">
        <name>Mg(2+)</name>
        <dbReference type="ChEBI" id="CHEBI:18420"/>
    </cofactor>
</comment>
<gene>
    <name evidence="3 7" type="primary">coaBC</name>
    <name evidence="7" type="ORF">JF922_25205</name>
</gene>
<dbReference type="EC" id="6.3.2.5" evidence="3"/>
<sequence length="396" mass="41843">MRGLRVAVLVGGGIAAYKIADLVSRLVQAGCPVRVGMTPSATRFVGEATFRGVSGQPVELDLWSGAHPEPHVELGDWAQLLLLAPATANLLSRVAHGQADDLVTATVLAARCPVVVAPAMNDAMWDKPAVRENVETLRSHGCTVVEPEKGHLASGHVGSGRLAGAAAILAALAEAARTRHDLAGRRVVVSAGGTREPIDPVRFVGNYSSGKMGFAMAAAAAERGAEVALVTTAAHPLRPAIRVVPVETAAEMLEALRGELPGADLLVMAAAVADFRPSERAPDKIRREERAELVLRLERNTDILAELAREPAAEGVFRLGFAAEGDSLESKAVAKLERKGLDGILANDVRRKDIAFGSEHNAGLLLFRDGTRVELARMGKREMADRILDAVAPRLT</sequence>
<accession>A0A934KF14</accession>
<feature type="binding site" evidence="3">
    <location>
        <position position="274"/>
    </location>
    <ligand>
        <name>CTP</name>
        <dbReference type="ChEBI" id="CHEBI:37563"/>
    </ligand>
</feature>
<comment type="caution">
    <text evidence="3">Lacks conserved residue(s) required for the propagation of feature annotation.</text>
</comment>
<dbReference type="SUPFAM" id="SSF52507">
    <property type="entry name" value="Homo-oligomeric flavin-containing Cys decarboxylases, HFCD"/>
    <property type="match status" value="1"/>
</dbReference>
<dbReference type="InterPro" id="IPR003382">
    <property type="entry name" value="Flavoprotein"/>
</dbReference>
<proteinExistence type="inferred from homology"/>
<dbReference type="PANTHER" id="PTHR14359:SF6">
    <property type="entry name" value="PHOSPHOPANTOTHENOYLCYSTEINE DECARBOXYLASE"/>
    <property type="match status" value="1"/>
</dbReference>
<dbReference type="GO" id="GO:0010181">
    <property type="term" value="F:FMN binding"/>
    <property type="evidence" value="ECO:0007669"/>
    <property type="project" value="UniProtKB-UniRule"/>
</dbReference>
<dbReference type="InterPro" id="IPR007085">
    <property type="entry name" value="DNA/pantothenate-metab_flavo_C"/>
</dbReference>
<comment type="cofactor">
    <cofactor evidence="3">
        <name>FMN</name>
        <dbReference type="ChEBI" id="CHEBI:58210"/>
    </cofactor>
    <text evidence="3">Binds 1 FMN per subunit.</text>
</comment>
<keyword evidence="3 4" id="KW-0288">FMN</keyword>
<keyword evidence="3 4" id="KW-0436">Ligase</keyword>
<keyword evidence="3" id="KW-0511">Multifunctional enzyme</keyword>
<keyword evidence="8" id="KW-1185">Reference proteome</keyword>
<dbReference type="Pfam" id="PF02441">
    <property type="entry name" value="Flavoprotein"/>
    <property type="match status" value="1"/>
</dbReference>
<name>A0A934KF14_9BACT</name>
<comment type="pathway">
    <text evidence="3 4">Cofactor biosynthesis; coenzyme A biosynthesis; CoA from (R)-pantothenate: step 3/5.</text>
</comment>
<comment type="caution">
    <text evidence="7">The sequence shown here is derived from an EMBL/GenBank/DDBJ whole genome shotgun (WGS) entry which is preliminary data.</text>
</comment>
<dbReference type="InterPro" id="IPR005252">
    <property type="entry name" value="CoaBC"/>
</dbReference>
<comment type="function">
    <text evidence="4">Catalyzes two steps in the biosynthesis of coenzyme A. In the first step cysteine is conjugated to 4'-phosphopantothenate to form 4-phosphopantothenoylcysteine, in the latter compound is decarboxylated to form 4'-phosphopantotheine.</text>
</comment>
<dbReference type="HAMAP" id="MF_02225">
    <property type="entry name" value="CoaBC"/>
    <property type="match status" value="1"/>
</dbReference>